<keyword evidence="3" id="KW-0238">DNA-binding</keyword>
<dbReference type="NCBIfam" id="NF033527">
    <property type="entry name" value="transpos_Tn3"/>
    <property type="match status" value="1"/>
</dbReference>
<dbReference type="GO" id="GO:0003677">
    <property type="term" value="F:DNA binding"/>
    <property type="evidence" value="ECO:0007669"/>
    <property type="project" value="UniProtKB-KW"/>
</dbReference>
<evidence type="ECO:0000259" key="5">
    <source>
        <dbReference type="Pfam" id="PF01526"/>
    </source>
</evidence>
<evidence type="ECO:0000256" key="3">
    <source>
        <dbReference type="ARBA" id="ARBA00023125"/>
    </source>
</evidence>
<reference evidence="8" key="1">
    <citation type="journal article" date="2019" name="Int. J. Syst. Evol. Microbiol.">
        <title>The Global Catalogue of Microorganisms (GCM) 10K type strain sequencing project: providing services to taxonomists for standard genome sequencing and annotation.</title>
        <authorList>
            <consortium name="The Broad Institute Genomics Platform"/>
            <consortium name="The Broad Institute Genome Sequencing Center for Infectious Disease"/>
            <person name="Wu L."/>
            <person name="Ma J."/>
        </authorList>
    </citation>
    <scope>NUCLEOTIDE SEQUENCE [LARGE SCALE GENOMIC DNA]</scope>
    <source>
        <strain evidence="8">NBRC 3267</strain>
    </source>
</reference>
<proteinExistence type="inferred from homology"/>
<name>A0AAV5NIS1_9PROT</name>
<comment type="similarity">
    <text evidence="1">Belongs to the transposase 7 family.</text>
</comment>
<feature type="domain" description="Tn3 transposase DDE" evidence="5">
    <location>
        <begin position="544"/>
        <end position="930"/>
    </location>
</feature>
<keyword evidence="8" id="KW-1185">Reference proteome</keyword>
<evidence type="ECO:0000256" key="1">
    <source>
        <dbReference type="ARBA" id="ARBA00009402"/>
    </source>
</evidence>
<evidence type="ECO:0000256" key="4">
    <source>
        <dbReference type="ARBA" id="ARBA00023172"/>
    </source>
</evidence>
<keyword evidence="2" id="KW-0815">Transposition</keyword>
<dbReference type="AlphaFoldDB" id="A0AAV5NIS1"/>
<feature type="domain" description="DUF4158" evidence="6">
    <location>
        <begin position="2"/>
        <end position="131"/>
    </location>
</feature>
<dbReference type="GO" id="GO:0004803">
    <property type="term" value="F:transposase activity"/>
    <property type="evidence" value="ECO:0007669"/>
    <property type="project" value="InterPro"/>
</dbReference>
<evidence type="ECO:0000256" key="2">
    <source>
        <dbReference type="ARBA" id="ARBA00022578"/>
    </source>
</evidence>
<dbReference type="Pfam" id="PF01526">
    <property type="entry name" value="DDE_Tnp_Tn3"/>
    <property type="match status" value="1"/>
</dbReference>
<keyword evidence="4" id="KW-0233">DNA recombination</keyword>
<dbReference type="Proteomes" id="UP001156614">
    <property type="component" value="Unassembled WGS sequence"/>
</dbReference>
<dbReference type="InterPro" id="IPR002513">
    <property type="entry name" value="Tn3_Tnp_DDE_dom"/>
</dbReference>
<evidence type="ECO:0000313" key="7">
    <source>
        <dbReference type="EMBL" id="GLQ64261.1"/>
    </source>
</evidence>
<gene>
    <name evidence="7" type="ORF">GCM10007867_31080</name>
</gene>
<dbReference type="EMBL" id="BSNU01000012">
    <property type="protein sequence ID" value="GLQ64261.1"/>
    <property type="molecule type" value="Genomic_DNA"/>
</dbReference>
<protein>
    <submittedName>
        <fullName evidence="7">DDE transposase</fullName>
    </submittedName>
</protein>
<sequence>MALLARRRRPENRLGFAVQLCYLRHPGRALLRGEQPPAKVLEILSRQFACSIKDFAAYAARTTTLREHRSEIEQYLGLRSFTRSDLRDMLILGIEVATSTDRGMAIMTAMVERLRLKRIVLPTADTLERVALIARARARQIAYATLGSDCTLEQQRRLQALIAPGEGERTQVGWIRDWSESPSARNLKAIIDRLEKVRAVGIEADRRRRIHAARYTVIARTAGIVTAQHVRRLNHGRQLATLIAFVIEMEATLTDAAIIMVEKMLGSLFRRADRTRSDRLLGQARLLKDTARVHAKLVRLLLQAKEAAVDPIEVIQTHLGWDRLTHSAQIAEGLTRSSEDDLRDVVERYPSVRKYLPAFLAAFTFRAARSSDPLLGGIDALKKMYREGRSVLAKRVPLSFLKPQWIKIVCVCDGLIDRRAYEIAVLVHLRERLGSGSIWVDGSRAYRTLDDYQLPEVVFSTMRAEDRLGLAVPSSFSAWLADRQTVMSDRMTAVEQAASAGTLVDVTIERGQLSVSPLRRSPSDQAELLKARLYGLLPRIRITDLLVEVAAWSGFTDYFVHARNGEPTSDQAALMGSILADATNLGLGRMAESSRGLTLSRLRWTTEWHVRDETYLGALAAIVNCHTAHPMARIWGDGDVSSSDGQFFRAGGRGEGRADYNGRYGTDPGVLFYTHVTDRYTPFHTKVIAANAGEAAYVLDGLLNHESELTIREHATDTAGAVDHVFGLCHLLGFRFAPRIRDLNERRLYSLSSLAPWPTLRPLVAGPINVRAIEEHWDETLRLVASIRAGTVTASVMLRKLAGYPRQNPVARALREIGRVERTLFMLDWFDDPEQRRRTNSVLNKGEARNALARAVFFNRLGELRDRTFENQRHRASGLTLVTAAITLWNTVYLDRAAQHLRQTGIAIPVDVLAHVAPLGWEHIGLTGDYLWGEIGQPRDDFRPLRLQSGF</sequence>
<dbReference type="GO" id="GO:0006313">
    <property type="term" value="P:DNA transposition"/>
    <property type="evidence" value="ECO:0007669"/>
    <property type="project" value="InterPro"/>
</dbReference>
<dbReference type="Pfam" id="PF13700">
    <property type="entry name" value="DUF4158"/>
    <property type="match status" value="1"/>
</dbReference>
<accession>A0AAV5NIS1</accession>
<dbReference type="InterPro" id="IPR047653">
    <property type="entry name" value="Tn3-like_transpos"/>
</dbReference>
<dbReference type="InterPro" id="IPR025296">
    <property type="entry name" value="DUF4158"/>
</dbReference>
<evidence type="ECO:0000313" key="8">
    <source>
        <dbReference type="Proteomes" id="UP001156614"/>
    </source>
</evidence>
<comment type="caution">
    <text evidence="7">The sequence shown here is derived from an EMBL/GenBank/DDBJ whole genome shotgun (WGS) entry which is preliminary data.</text>
</comment>
<organism evidence="7 8">
    <name type="scientific">Gluconobacter cerinus</name>
    <dbReference type="NCBI Taxonomy" id="38307"/>
    <lineage>
        <taxon>Bacteria</taxon>
        <taxon>Pseudomonadati</taxon>
        <taxon>Pseudomonadota</taxon>
        <taxon>Alphaproteobacteria</taxon>
        <taxon>Acetobacterales</taxon>
        <taxon>Acetobacteraceae</taxon>
        <taxon>Gluconobacter</taxon>
    </lineage>
</organism>
<evidence type="ECO:0000259" key="6">
    <source>
        <dbReference type="Pfam" id="PF13700"/>
    </source>
</evidence>